<evidence type="ECO:0000256" key="1">
    <source>
        <dbReference type="SAM" id="Phobius"/>
    </source>
</evidence>
<name>A0A6N7W3Q8_9ACTO</name>
<reference evidence="2 3" key="1">
    <citation type="submission" date="2019-08" db="EMBL/GenBank/DDBJ databases">
        <title>In-depth cultivation of the pig gut microbiome towards novel bacterial diversity and tailored functional studies.</title>
        <authorList>
            <person name="Wylensek D."/>
            <person name="Hitch T.C.A."/>
            <person name="Clavel T."/>
        </authorList>
    </citation>
    <scope>NUCLEOTIDE SEQUENCE [LARGE SCALE GENOMIC DNA]</scope>
    <source>
        <strain evidence="2 3">WB03_NA08</strain>
    </source>
</reference>
<sequence>MILPLGLRRVVPCSVAALVTVAFCIATAFAVSESSIITVARFLALYSVGAETTDRTRASWVQGALVAVLLSVTIISLYMVSTNESIAADFGGDIQDWALSPLVAYSLVIMLINVVYYAALYGSVIAHGRPNKTANS</sequence>
<keyword evidence="1" id="KW-0472">Membrane</keyword>
<comment type="caution">
    <text evidence="2">The sequence shown here is derived from an EMBL/GenBank/DDBJ whole genome shotgun (WGS) entry which is preliminary data.</text>
</comment>
<dbReference type="RefSeq" id="WP_154543833.1">
    <property type="nucleotide sequence ID" value="NZ_VULO01000004.1"/>
</dbReference>
<dbReference type="Proteomes" id="UP000470875">
    <property type="component" value="Unassembled WGS sequence"/>
</dbReference>
<feature type="transmembrane region" description="Helical" evidence="1">
    <location>
        <begin position="15"/>
        <end position="48"/>
    </location>
</feature>
<protein>
    <submittedName>
        <fullName evidence="2">Uncharacterized protein</fullName>
    </submittedName>
</protein>
<keyword evidence="1" id="KW-1133">Transmembrane helix</keyword>
<keyword evidence="1" id="KW-0812">Transmembrane</keyword>
<proteinExistence type="predicted"/>
<feature type="transmembrane region" description="Helical" evidence="1">
    <location>
        <begin position="60"/>
        <end position="82"/>
    </location>
</feature>
<dbReference type="EMBL" id="VULO01000004">
    <property type="protein sequence ID" value="MSS83935.1"/>
    <property type="molecule type" value="Genomic_DNA"/>
</dbReference>
<feature type="transmembrane region" description="Helical" evidence="1">
    <location>
        <begin position="102"/>
        <end position="122"/>
    </location>
</feature>
<dbReference type="AlphaFoldDB" id="A0A6N7W3Q8"/>
<gene>
    <name evidence="2" type="ORF">FYJ24_03980</name>
</gene>
<organism evidence="2 3">
    <name type="scientific">Scrofimicrobium canadense</name>
    <dbReference type="NCBI Taxonomy" id="2652290"/>
    <lineage>
        <taxon>Bacteria</taxon>
        <taxon>Bacillati</taxon>
        <taxon>Actinomycetota</taxon>
        <taxon>Actinomycetes</taxon>
        <taxon>Actinomycetales</taxon>
        <taxon>Actinomycetaceae</taxon>
        <taxon>Scrofimicrobium</taxon>
    </lineage>
</organism>
<keyword evidence="3" id="KW-1185">Reference proteome</keyword>
<evidence type="ECO:0000313" key="2">
    <source>
        <dbReference type="EMBL" id="MSS83935.1"/>
    </source>
</evidence>
<evidence type="ECO:0000313" key="3">
    <source>
        <dbReference type="Proteomes" id="UP000470875"/>
    </source>
</evidence>
<accession>A0A6N7W3Q8</accession>